<accession>A0AAD9PPI3</accession>
<dbReference type="EMBL" id="JARQWQ010000358">
    <property type="protein sequence ID" value="KAK2546653.1"/>
    <property type="molecule type" value="Genomic_DNA"/>
</dbReference>
<sequence>MGILFFALFILINSLAPSLLTSVVENCVKPTCICSYVRVYHITTICHTEDLKNDLRRFIKIPMLLGAVTVIDDNTTVIPEQIFKQFTNLTWLKIKIGYLKIWKGNLSRELPTLDILSRETRSLFAIPENILRSPKLQKINGVTWSKACRNCTLVKNETHDNVTHFKRGTYDYYPMKHCRGSRLMVHNVSRTIAGHGFLPNCLLEN</sequence>
<feature type="signal peptide" evidence="1">
    <location>
        <begin position="1"/>
        <end position="21"/>
    </location>
</feature>
<protein>
    <submittedName>
        <fullName evidence="2">Uncharacterized protein</fullName>
    </submittedName>
</protein>
<dbReference type="AlphaFoldDB" id="A0AAD9PPI3"/>
<reference evidence="2" key="2">
    <citation type="journal article" date="2023" name="Science">
        <title>Genomic signatures of disease resistance in endangered staghorn corals.</title>
        <authorList>
            <person name="Vollmer S.V."/>
            <person name="Selwyn J.D."/>
            <person name="Despard B.A."/>
            <person name="Roesel C.L."/>
        </authorList>
    </citation>
    <scope>NUCLEOTIDE SEQUENCE</scope>
    <source>
        <strain evidence="2">K2</strain>
    </source>
</reference>
<evidence type="ECO:0000256" key="1">
    <source>
        <dbReference type="SAM" id="SignalP"/>
    </source>
</evidence>
<name>A0AAD9PPI3_ACRCE</name>
<feature type="chain" id="PRO_5041966281" evidence="1">
    <location>
        <begin position="22"/>
        <end position="205"/>
    </location>
</feature>
<dbReference type="Proteomes" id="UP001249851">
    <property type="component" value="Unassembled WGS sequence"/>
</dbReference>
<keyword evidence="3" id="KW-1185">Reference proteome</keyword>
<keyword evidence="1" id="KW-0732">Signal</keyword>
<evidence type="ECO:0000313" key="3">
    <source>
        <dbReference type="Proteomes" id="UP001249851"/>
    </source>
</evidence>
<proteinExistence type="predicted"/>
<organism evidence="2 3">
    <name type="scientific">Acropora cervicornis</name>
    <name type="common">Staghorn coral</name>
    <dbReference type="NCBI Taxonomy" id="6130"/>
    <lineage>
        <taxon>Eukaryota</taxon>
        <taxon>Metazoa</taxon>
        <taxon>Cnidaria</taxon>
        <taxon>Anthozoa</taxon>
        <taxon>Hexacorallia</taxon>
        <taxon>Scleractinia</taxon>
        <taxon>Astrocoeniina</taxon>
        <taxon>Acroporidae</taxon>
        <taxon>Acropora</taxon>
    </lineage>
</organism>
<comment type="caution">
    <text evidence="2">The sequence shown here is derived from an EMBL/GenBank/DDBJ whole genome shotgun (WGS) entry which is preliminary data.</text>
</comment>
<reference evidence="2" key="1">
    <citation type="journal article" date="2023" name="G3 (Bethesda)">
        <title>Whole genome assembly and annotation of the endangered Caribbean coral Acropora cervicornis.</title>
        <authorList>
            <person name="Selwyn J.D."/>
            <person name="Vollmer S.V."/>
        </authorList>
    </citation>
    <scope>NUCLEOTIDE SEQUENCE</scope>
    <source>
        <strain evidence="2">K2</strain>
    </source>
</reference>
<evidence type="ECO:0000313" key="2">
    <source>
        <dbReference type="EMBL" id="KAK2546653.1"/>
    </source>
</evidence>
<gene>
    <name evidence="2" type="ORF">P5673_033737</name>
</gene>